<dbReference type="RefSeq" id="WP_147422667.1">
    <property type="nucleotide sequence ID" value="NZ_RBIM01000004.1"/>
</dbReference>
<dbReference type="SUPFAM" id="SSF74650">
    <property type="entry name" value="Galactose mutarotase-like"/>
    <property type="match status" value="1"/>
</dbReference>
<dbReference type="OrthoDB" id="9796517at2"/>
<dbReference type="AlphaFoldDB" id="A0A495D3M6"/>
<dbReference type="GO" id="GO:0030246">
    <property type="term" value="F:carbohydrate binding"/>
    <property type="evidence" value="ECO:0007669"/>
    <property type="project" value="InterPro"/>
</dbReference>
<proteinExistence type="predicted"/>
<sequence>MLAAAGYELEVCPQLGGAVTALRWQGRDILRPAPATPTDILTTSSFPLIPFANRIAGGRFDWQGRSIDLPVPEDFAPHALHGSGWRSAWTPVRQRVADLVLDLHHPAGAWPWHWSARQRVSLGEGGLEIALSLSNQGETDMPAGLGFHPYFALAGDPRVRFEAESVWLPGGDDIPVAQAAPATIADFSDGRVVDGRRLIDHCYAGWRRAASIVCRAGHVRLTASPAVNHLHLYCPPGEDFACLEPVTHRPDALHGRSGEMPVLRPGETSDIWMRIAIDQMSE</sequence>
<dbReference type="CDD" id="cd09021">
    <property type="entry name" value="Aldose_epim_Ec_YphB"/>
    <property type="match status" value="1"/>
</dbReference>
<evidence type="ECO:0000313" key="1">
    <source>
        <dbReference type="EMBL" id="RKQ96506.1"/>
    </source>
</evidence>
<dbReference type="InterPro" id="IPR008183">
    <property type="entry name" value="Aldose_1/G6P_1-epimerase"/>
</dbReference>
<dbReference type="EMBL" id="RBIM01000004">
    <property type="protein sequence ID" value="RKQ96506.1"/>
    <property type="molecule type" value="Genomic_DNA"/>
</dbReference>
<dbReference type="GO" id="GO:0005975">
    <property type="term" value="P:carbohydrate metabolic process"/>
    <property type="evidence" value="ECO:0007669"/>
    <property type="project" value="InterPro"/>
</dbReference>
<dbReference type="InterPro" id="IPR014718">
    <property type="entry name" value="GH-type_carb-bd"/>
</dbReference>
<organism evidence="1 2">
    <name type="scientific">Maricaulis maris</name>
    <dbReference type="NCBI Taxonomy" id="74318"/>
    <lineage>
        <taxon>Bacteria</taxon>
        <taxon>Pseudomonadati</taxon>
        <taxon>Pseudomonadota</taxon>
        <taxon>Alphaproteobacteria</taxon>
        <taxon>Maricaulales</taxon>
        <taxon>Maricaulaceae</taxon>
        <taxon>Maricaulis</taxon>
    </lineage>
</organism>
<reference evidence="1 2" key="1">
    <citation type="submission" date="2018-10" db="EMBL/GenBank/DDBJ databases">
        <title>Genomic Encyclopedia of Type Strains, Phase IV (KMG-IV): sequencing the most valuable type-strain genomes for metagenomic binning, comparative biology and taxonomic classification.</title>
        <authorList>
            <person name="Goeker M."/>
        </authorList>
    </citation>
    <scope>NUCLEOTIDE SEQUENCE [LARGE SCALE GENOMIC DNA]</scope>
    <source>
        <strain evidence="1 2">DSM 4734</strain>
    </source>
</reference>
<protein>
    <submittedName>
        <fullName evidence="1">Aldose 1-epimerase</fullName>
    </submittedName>
</protein>
<gene>
    <name evidence="1" type="ORF">C7435_1836</name>
</gene>
<dbReference type="Pfam" id="PF01263">
    <property type="entry name" value="Aldose_epim"/>
    <property type="match status" value="1"/>
</dbReference>
<dbReference type="Gene3D" id="2.70.98.10">
    <property type="match status" value="1"/>
</dbReference>
<name>A0A495D3M6_9PROT</name>
<evidence type="ECO:0000313" key="2">
    <source>
        <dbReference type="Proteomes" id="UP000273675"/>
    </source>
</evidence>
<dbReference type="GO" id="GO:0016853">
    <property type="term" value="F:isomerase activity"/>
    <property type="evidence" value="ECO:0007669"/>
    <property type="project" value="InterPro"/>
</dbReference>
<dbReference type="InterPro" id="IPR011013">
    <property type="entry name" value="Gal_mutarotase_sf_dom"/>
</dbReference>
<dbReference type="Proteomes" id="UP000273675">
    <property type="component" value="Unassembled WGS sequence"/>
</dbReference>
<accession>A0A495D3M6</accession>
<comment type="caution">
    <text evidence="1">The sequence shown here is derived from an EMBL/GenBank/DDBJ whole genome shotgun (WGS) entry which is preliminary data.</text>
</comment>